<evidence type="ECO:0000256" key="15">
    <source>
        <dbReference type="ARBA" id="ARBA00023316"/>
    </source>
</evidence>
<dbReference type="UniPathway" id="UPA00219"/>
<dbReference type="STRING" id="656179.AB870_08550"/>
<keyword evidence="13 17" id="KW-0573">Peptidoglycan synthesis</keyword>
<evidence type="ECO:0000256" key="16">
    <source>
        <dbReference type="ARBA" id="ARBA00047614"/>
    </source>
</evidence>
<dbReference type="PIRSF" id="PIRSF039102">
    <property type="entry name" value="Ddl/VanB"/>
    <property type="match status" value="1"/>
</dbReference>
<feature type="binding site" evidence="19">
    <location>
        <position position="279"/>
    </location>
    <ligand>
        <name>Mg(2+)</name>
        <dbReference type="ChEBI" id="CHEBI:18420"/>
        <label>1</label>
    </ligand>
</feature>
<dbReference type="InterPro" id="IPR016185">
    <property type="entry name" value="PreATP-grasp_dom_sf"/>
</dbReference>
<dbReference type="NCBIfam" id="TIGR01205">
    <property type="entry name" value="D_ala_D_alaTIGR"/>
    <property type="match status" value="1"/>
</dbReference>
<dbReference type="OrthoDB" id="9813261at2"/>
<keyword evidence="15 17" id="KW-0961">Cell wall biogenesis/degradation</keyword>
<feature type="active site" evidence="18">
    <location>
        <position position="150"/>
    </location>
</feature>
<evidence type="ECO:0000256" key="3">
    <source>
        <dbReference type="ARBA" id="ARBA00004496"/>
    </source>
</evidence>
<evidence type="ECO:0000256" key="12">
    <source>
        <dbReference type="ARBA" id="ARBA00022960"/>
    </source>
</evidence>
<dbReference type="HAMAP" id="MF_00047">
    <property type="entry name" value="Dala_Dala_lig"/>
    <property type="match status" value="1"/>
</dbReference>
<dbReference type="InterPro" id="IPR011761">
    <property type="entry name" value="ATP-grasp"/>
</dbReference>
<comment type="similarity">
    <text evidence="4 17">Belongs to the D-alanine--D-alanine ligase family.</text>
</comment>
<evidence type="ECO:0000256" key="6">
    <source>
        <dbReference type="ARBA" id="ARBA00022490"/>
    </source>
</evidence>
<evidence type="ECO:0000256" key="20">
    <source>
        <dbReference type="PROSITE-ProRule" id="PRU00409"/>
    </source>
</evidence>
<comment type="function">
    <text evidence="2 17">Cell wall formation.</text>
</comment>
<evidence type="ECO:0000256" key="18">
    <source>
        <dbReference type="PIRSR" id="PIRSR039102-1"/>
    </source>
</evidence>
<dbReference type="AlphaFoldDB" id="A0A0H3WRD1"/>
<evidence type="ECO:0000256" key="1">
    <source>
        <dbReference type="ARBA" id="ARBA00001936"/>
    </source>
</evidence>
<evidence type="ECO:0000256" key="2">
    <source>
        <dbReference type="ARBA" id="ARBA00003921"/>
    </source>
</evidence>
<keyword evidence="10 20" id="KW-0067">ATP-binding</keyword>
<feature type="active site" evidence="18">
    <location>
        <position position="22"/>
    </location>
</feature>
<keyword evidence="23" id="KW-1185">Reference proteome</keyword>
<keyword evidence="9 20" id="KW-0547">Nucleotide-binding</keyword>
<keyword evidence="6 17" id="KW-0963">Cytoplasm</keyword>
<dbReference type="PROSITE" id="PS50975">
    <property type="entry name" value="ATP_GRASP"/>
    <property type="match status" value="1"/>
</dbReference>
<keyword evidence="12 17" id="KW-0133">Cell shape</keyword>
<evidence type="ECO:0000256" key="8">
    <source>
        <dbReference type="ARBA" id="ARBA00022723"/>
    </source>
</evidence>
<dbReference type="InterPro" id="IPR011127">
    <property type="entry name" value="Dala_Dala_lig_N"/>
</dbReference>
<dbReference type="EMBL" id="CP011807">
    <property type="protein sequence ID" value="AKM30150.1"/>
    <property type="molecule type" value="Genomic_DNA"/>
</dbReference>
<dbReference type="Pfam" id="PF01820">
    <property type="entry name" value="Dala_Dala_lig_N"/>
    <property type="match status" value="1"/>
</dbReference>
<feature type="binding site" evidence="19">
    <location>
        <position position="265"/>
    </location>
    <ligand>
        <name>Mg(2+)</name>
        <dbReference type="ChEBI" id="CHEBI:18420"/>
        <label>1</label>
    </ligand>
</feature>
<keyword evidence="7 17" id="KW-0436">Ligase</keyword>
<dbReference type="PROSITE" id="PS00844">
    <property type="entry name" value="DALA_DALA_LIGASE_2"/>
    <property type="match status" value="1"/>
</dbReference>
<dbReference type="Proteomes" id="UP000035651">
    <property type="component" value="Chromosome"/>
</dbReference>
<dbReference type="KEGG" id="pfg:AB870_08550"/>
<dbReference type="GO" id="GO:0071555">
    <property type="term" value="P:cell wall organization"/>
    <property type="evidence" value="ECO:0007669"/>
    <property type="project" value="UniProtKB-KW"/>
</dbReference>
<dbReference type="PATRIC" id="fig|656179.3.peg.1830"/>
<feature type="binding site" evidence="19">
    <location>
        <position position="279"/>
    </location>
    <ligand>
        <name>Mg(2+)</name>
        <dbReference type="ChEBI" id="CHEBI:18420"/>
        <label>2</label>
    </ligand>
</feature>
<gene>
    <name evidence="17" type="primary">ddl</name>
    <name evidence="22" type="ORF">AB870_08550</name>
</gene>
<dbReference type="PANTHER" id="PTHR23132">
    <property type="entry name" value="D-ALANINE--D-ALANINE LIGASE"/>
    <property type="match status" value="1"/>
</dbReference>
<comment type="pathway">
    <text evidence="17">Cell wall biogenesis; peptidoglycan biosynthesis.</text>
</comment>
<dbReference type="GO" id="GO:0008360">
    <property type="term" value="P:regulation of cell shape"/>
    <property type="evidence" value="ECO:0007669"/>
    <property type="project" value="UniProtKB-KW"/>
</dbReference>
<comment type="catalytic activity">
    <reaction evidence="16 17">
        <text>2 D-alanine + ATP = D-alanyl-D-alanine + ADP + phosphate + H(+)</text>
        <dbReference type="Rhea" id="RHEA:11224"/>
        <dbReference type="ChEBI" id="CHEBI:15378"/>
        <dbReference type="ChEBI" id="CHEBI:30616"/>
        <dbReference type="ChEBI" id="CHEBI:43474"/>
        <dbReference type="ChEBI" id="CHEBI:57416"/>
        <dbReference type="ChEBI" id="CHEBI:57822"/>
        <dbReference type="ChEBI" id="CHEBI:456216"/>
        <dbReference type="EC" id="6.3.2.4"/>
    </reaction>
</comment>
<dbReference type="Gene3D" id="3.30.1490.20">
    <property type="entry name" value="ATP-grasp fold, A domain"/>
    <property type="match status" value="1"/>
</dbReference>
<dbReference type="SUPFAM" id="SSF52440">
    <property type="entry name" value="PreATP-grasp domain"/>
    <property type="match status" value="1"/>
</dbReference>
<evidence type="ECO:0000313" key="22">
    <source>
        <dbReference type="EMBL" id="AKM30150.1"/>
    </source>
</evidence>
<dbReference type="Pfam" id="PF07478">
    <property type="entry name" value="Dala_Dala_lig_C"/>
    <property type="match status" value="1"/>
</dbReference>
<dbReference type="InterPro" id="IPR000291">
    <property type="entry name" value="D-Ala_lig_Van_CS"/>
</dbReference>
<sequence length="327" mass="35493">MSAFDPKRFGKVGVLMGGRSAERQISLISGNGVLEALRNRGVDAHAFDTGMNDLAALAAQKFDRVFIALHGRYGEDGTLQGALEHLGIPYTGSGVLASALAMDKEMTKRIWINEGLPTPRFTMLSADTDFDAVARDLGLPLIVKPSREGSTIGLTKVTEASQLKAAFEKAVALDPDVLAEEFIDGDELTVPVLGIGTKGANAARSLPVIRIVAPDANYDYQNKYFKDDTRYECPPPLSVSLQEEVQRLVLRAYLVLGCRGWARADVMLRKRDNKPYLLEINTSPGMTGHSLVPISARAAGLSYEDLVVEILATATLDLHPNAQWKPE</sequence>
<evidence type="ECO:0000256" key="19">
    <source>
        <dbReference type="PIRSR" id="PIRSR039102-3"/>
    </source>
</evidence>
<feature type="active site" evidence="18">
    <location>
        <position position="290"/>
    </location>
</feature>
<evidence type="ECO:0000313" key="23">
    <source>
        <dbReference type="Proteomes" id="UP000035651"/>
    </source>
</evidence>
<evidence type="ECO:0000256" key="5">
    <source>
        <dbReference type="ARBA" id="ARBA00012216"/>
    </source>
</evidence>
<dbReference type="GO" id="GO:0046872">
    <property type="term" value="F:metal ion binding"/>
    <property type="evidence" value="ECO:0007669"/>
    <property type="project" value="UniProtKB-KW"/>
</dbReference>
<accession>A0A0H3WRD1</accession>
<organism evidence="22 23">
    <name type="scientific">Pandoraea faecigallinarum</name>
    <dbReference type="NCBI Taxonomy" id="656179"/>
    <lineage>
        <taxon>Bacteria</taxon>
        <taxon>Pseudomonadati</taxon>
        <taxon>Pseudomonadota</taxon>
        <taxon>Betaproteobacteria</taxon>
        <taxon>Burkholderiales</taxon>
        <taxon>Burkholderiaceae</taxon>
        <taxon>Pandoraea</taxon>
    </lineage>
</organism>
<dbReference type="PANTHER" id="PTHR23132:SF23">
    <property type="entry name" value="D-ALANINE--D-ALANINE LIGASE B"/>
    <property type="match status" value="1"/>
</dbReference>
<dbReference type="InterPro" id="IPR013815">
    <property type="entry name" value="ATP_grasp_subdomain_1"/>
</dbReference>
<comment type="cofactor">
    <cofactor evidence="1">
        <name>Mn(2+)</name>
        <dbReference type="ChEBI" id="CHEBI:29035"/>
    </cofactor>
</comment>
<evidence type="ECO:0000256" key="13">
    <source>
        <dbReference type="ARBA" id="ARBA00022984"/>
    </source>
</evidence>
<dbReference type="InterPro" id="IPR011095">
    <property type="entry name" value="Dala_Dala_lig_C"/>
</dbReference>
<evidence type="ECO:0000256" key="14">
    <source>
        <dbReference type="ARBA" id="ARBA00023211"/>
    </source>
</evidence>
<comment type="cofactor">
    <cofactor evidence="19">
        <name>Mg(2+)</name>
        <dbReference type="ChEBI" id="CHEBI:18420"/>
    </cofactor>
    <cofactor evidence="19">
        <name>Mn(2+)</name>
        <dbReference type="ChEBI" id="CHEBI:29035"/>
    </cofactor>
    <text evidence="19">Binds 2 magnesium or manganese ions per subunit.</text>
</comment>
<proteinExistence type="inferred from homology"/>
<evidence type="ECO:0000259" key="21">
    <source>
        <dbReference type="PROSITE" id="PS50975"/>
    </source>
</evidence>
<dbReference type="SUPFAM" id="SSF56059">
    <property type="entry name" value="Glutathione synthetase ATP-binding domain-like"/>
    <property type="match status" value="1"/>
</dbReference>
<dbReference type="PROSITE" id="PS00843">
    <property type="entry name" value="DALA_DALA_LIGASE_1"/>
    <property type="match status" value="1"/>
</dbReference>
<feature type="domain" description="ATP-grasp" evidence="21">
    <location>
        <begin position="108"/>
        <end position="312"/>
    </location>
</feature>
<evidence type="ECO:0000256" key="11">
    <source>
        <dbReference type="ARBA" id="ARBA00022842"/>
    </source>
</evidence>
<keyword evidence="14 19" id="KW-0464">Manganese</keyword>
<evidence type="ECO:0000256" key="17">
    <source>
        <dbReference type="HAMAP-Rule" id="MF_00047"/>
    </source>
</evidence>
<dbReference type="GO" id="GO:0009252">
    <property type="term" value="P:peptidoglycan biosynthetic process"/>
    <property type="evidence" value="ECO:0007669"/>
    <property type="project" value="UniProtKB-UniRule"/>
</dbReference>
<dbReference type="GO" id="GO:0008716">
    <property type="term" value="F:D-alanine-D-alanine ligase activity"/>
    <property type="evidence" value="ECO:0007669"/>
    <property type="project" value="UniProtKB-UniRule"/>
</dbReference>
<feature type="binding site" evidence="19">
    <location>
        <position position="281"/>
    </location>
    <ligand>
        <name>Mg(2+)</name>
        <dbReference type="ChEBI" id="CHEBI:18420"/>
        <label>2</label>
    </ligand>
</feature>
<dbReference type="GO" id="GO:0005524">
    <property type="term" value="F:ATP binding"/>
    <property type="evidence" value="ECO:0007669"/>
    <property type="project" value="UniProtKB-UniRule"/>
</dbReference>
<dbReference type="GO" id="GO:0005829">
    <property type="term" value="C:cytosol"/>
    <property type="evidence" value="ECO:0007669"/>
    <property type="project" value="TreeGrafter"/>
</dbReference>
<keyword evidence="11 19" id="KW-0460">Magnesium</keyword>
<comment type="subcellular location">
    <subcellularLocation>
        <location evidence="3 17">Cytoplasm</location>
    </subcellularLocation>
</comment>
<reference evidence="22" key="1">
    <citation type="submission" date="2016-06" db="EMBL/GenBank/DDBJ databases">
        <title>Complete Genome Sequence of Pandoraea faecigallinarum DSM-23572.</title>
        <authorList>
            <person name="Yong D."/>
            <person name="Ee R."/>
            <person name="Lim Y.-L."/>
            <person name="Yin W.-F."/>
            <person name="Chan K.-G."/>
        </authorList>
    </citation>
    <scope>NUCLEOTIDE SEQUENCE</scope>
    <source>
        <strain evidence="22">DSM 23572</strain>
    </source>
</reference>
<evidence type="ECO:0000256" key="9">
    <source>
        <dbReference type="ARBA" id="ARBA00022741"/>
    </source>
</evidence>
<evidence type="ECO:0000256" key="10">
    <source>
        <dbReference type="ARBA" id="ARBA00022840"/>
    </source>
</evidence>
<evidence type="ECO:0000256" key="7">
    <source>
        <dbReference type="ARBA" id="ARBA00022598"/>
    </source>
</evidence>
<evidence type="ECO:0000256" key="4">
    <source>
        <dbReference type="ARBA" id="ARBA00010871"/>
    </source>
</evidence>
<keyword evidence="8 19" id="KW-0479">Metal-binding</keyword>
<dbReference type="FunFam" id="3.40.50.20:FF:000013">
    <property type="entry name" value="D-alanine--D-alanine ligase"/>
    <property type="match status" value="1"/>
</dbReference>
<dbReference type="InterPro" id="IPR005905">
    <property type="entry name" value="D_ala_D_ala"/>
</dbReference>
<dbReference type="EC" id="6.3.2.4" evidence="5 17"/>
<dbReference type="Gene3D" id="3.40.50.20">
    <property type="match status" value="1"/>
</dbReference>
<name>A0A0H3WRD1_9BURK</name>
<protein>
    <recommendedName>
        <fullName evidence="5 17">D-alanine--D-alanine ligase</fullName>
        <ecNumber evidence="5 17">6.3.2.4</ecNumber>
    </recommendedName>
    <alternativeName>
        <fullName evidence="17">D-Ala-D-Ala ligase</fullName>
    </alternativeName>
    <alternativeName>
        <fullName evidence="17">D-alanylalanine synthetase</fullName>
    </alternativeName>
</protein>
<dbReference type="NCBIfam" id="NF002378">
    <property type="entry name" value="PRK01372.1"/>
    <property type="match status" value="1"/>
</dbReference>
<dbReference type="Gene3D" id="3.30.470.20">
    <property type="entry name" value="ATP-grasp fold, B domain"/>
    <property type="match status" value="1"/>
</dbReference>